<protein>
    <submittedName>
        <fullName evidence="2">Mrpl7</fullName>
    </submittedName>
</protein>
<dbReference type="OrthoDB" id="539541at2759"/>
<name>A0A8J5QG08_9ASCO</name>
<sequence length="293" mass="33068">MSKAFIRQFSRSAPVSGKGYSTVHPVHHLVKVEKSKLKPGYKDLLIPKDDIRSVKYKPTEYSQDRLVDYYNNTLKSDLLLQLYDHEAKVIKGATKKSWGTDSPYKLFRPLRKIKGGNRSAKDILPISHENIPEVTEIVVMAFNKKALELPHLNISTRLQLSQITNVKPKQIRAKANILPWKIRHGKECGGKSVLTGLDLSQFISTLTELVLPRIRAFKGIKNTSGDCHGNISFGLTAEDVSLFPEIEHYQELFPSLCGFDVTFKTTARTDEQARILLSGLGFPFYNPSKNSQE</sequence>
<comment type="caution">
    <text evidence="2">The sequence shown here is derived from an EMBL/GenBank/DDBJ whole genome shotgun (WGS) entry which is preliminary data.</text>
</comment>
<dbReference type="InterPro" id="IPR031309">
    <property type="entry name" value="Ribosomal_uL5_C"/>
</dbReference>
<dbReference type="Proteomes" id="UP000694255">
    <property type="component" value="Unassembled WGS sequence"/>
</dbReference>
<evidence type="ECO:0000259" key="1">
    <source>
        <dbReference type="Pfam" id="PF00673"/>
    </source>
</evidence>
<dbReference type="GeneID" id="73471801"/>
<reference evidence="2 3" key="1">
    <citation type="journal article" date="2021" name="DNA Res.">
        <title>Genome analysis of Candida subhashii reveals its hybrid nature and dual mitochondrial genome conformations.</title>
        <authorList>
            <person name="Mixao V."/>
            <person name="Hegedusova E."/>
            <person name="Saus E."/>
            <person name="Pryszcz L.P."/>
            <person name="Cillingova A."/>
            <person name="Nosek J."/>
            <person name="Gabaldon T."/>
        </authorList>
    </citation>
    <scope>NUCLEOTIDE SEQUENCE [LARGE SCALE GENOMIC DNA]</scope>
    <source>
        <strain evidence="2 3">CBS 10753</strain>
    </source>
</reference>
<dbReference type="RefSeq" id="XP_049261656.1">
    <property type="nucleotide sequence ID" value="XM_049409020.1"/>
</dbReference>
<dbReference type="AlphaFoldDB" id="A0A8J5QG08"/>
<feature type="domain" description="Large ribosomal subunit protein uL5 C-terminal" evidence="1">
    <location>
        <begin position="188"/>
        <end position="284"/>
    </location>
</feature>
<dbReference type="PANTHER" id="PTHR11994">
    <property type="entry name" value="60S RIBOSOMAL PROTEIN L11-RELATED"/>
    <property type="match status" value="1"/>
</dbReference>
<evidence type="ECO:0000313" key="2">
    <source>
        <dbReference type="EMBL" id="KAG7661423.1"/>
    </source>
</evidence>
<accession>A0A8J5QG08</accession>
<dbReference type="GO" id="GO:0003735">
    <property type="term" value="F:structural constituent of ribosome"/>
    <property type="evidence" value="ECO:0007669"/>
    <property type="project" value="InterPro"/>
</dbReference>
<dbReference type="InterPro" id="IPR002132">
    <property type="entry name" value="Ribosomal_uL5"/>
</dbReference>
<gene>
    <name evidence="2" type="ORF">J8A68_005001</name>
</gene>
<evidence type="ECO:0000313" key="3">
    <source>
        <dbReference type="Proteomes" id="UP000694255"/>
    </source>
</evidence>
<dbReference type="GO" id="GO:0005840">
    <property type="term" value="C:ribosome"/>
    <property type="evidence" value="ECO:0007669"/>
    <property type="project" value="InterPro"/>
</dbReference>
<dbReference type="EMBL" id="JAGSYN010000219">
    <property type="protein sequence ID" value="KAG7661423.1"/>
    <property type="molecule type" value="Genomic_DNA"/>
</dbReference>
<organism evidence="2 3">
    <name type="scientific">[Candida] subhashii</name>
    <dbReference type="NCBI Taxonomy" id="561895"/>
    <lineage>
        <taxon>Eukaryota</taxon>
        <taxon>Fungi</taxon>
        <taxon>Dikarya</taxon>
        <taxon>Ascomycota</taxon>
        <taxon>Saccharomycotina</taxon>
        <taxon>Pichiomycetes</taxon>
        <taxon>Debaryomycetaceae</taxon>
        <taxon>Spathaspora</taxon>
    </lineage>
</organism>
<keyword evidence="3" id="KW-1185">Reference proteome</keyword>
<dbReference type="Pfam" id="PF00673">
    <property type="entry name" value="Ribosomal_L5_C"/>
    <property type="match status" value="1"/>
</dbReference>
<dbReference type="GO" id="GO:0006412">
    <property type="term" value="P:translation"/>
    <property type="evidence" value="ECO:0007669"/>
    <property type="project" value="InterPro"/>
</dbReference>
<proteinExistence type="predicted"/>